<sequence length="55" mass="6236">MLRLRTALLSTFTARRCFCLAHTIVPVFEGSNYLVVGHATTRMPNRIVKMRDASL</sequence>
<protein>
    <submittedName>
        <fullName evidence="1">Uncharacterized protein</fullName>
    </submittedName>
</protein>
<dbReference type="Proteomes" id="UP000019146">
    <property type="component" value="Chromosome 2"/>
</dbReference>
<gene>
    <name evidence="1" type="ORF">K788_0000864</name>
</gene>
<dbReference type="KEGG" id="bcai:K788_0000864"/>
<reference evidence="1 2" key="1">
    <citation type="journal article" date="2014" name="Genome Announc.">
        <title>Draft Genome Sequence of the Haloacid-Degrading Burkholderia caribensis Strain MBA4.</title>
        <authorList>
            <person name="Pan Y."/>
            <person name="Kong K.F."/>
            <person name="Tsang J.S."/>
        </authorList>
    </citation>
    <scope>NUCLEOTIDE SEQUENCE [LARGE SCALE GENOMIC DNA]</scope>
    <source>
        <strain evidence="1 2">MBA4</strain>
    </source>
</reference>
<organism evidence="1 2">
    <name type="scientific">Paraburkholderia caribensis MBA4</name>
    <dbReference type="NCBI Taxonomy" id="1323664"/>
    <lineage>
        <taxon>Bacteria</taxon>
        <taxon>Pseudomonadati</taxon>
        <taxon>Pseudomonadota</taxon>
        <taxon>Betaproteobacteria</taxon>
        <taxon>Burkholderiales</taxon>
        <taxon>Burkholderiaceae</taxon>
        <taxon>Paraburkholderia</taxon>
    </lineage>
</organism>
<name>A0A0P0RHH8_9BURK</name>
<dbReference type="EMBL" id="CP012747">
    <property type="protein sequence ID" value="ALL68024.1"/>
    <property type="molecule type" value="Genomic_DNA"/>
</dbReference>
<proteinExistence type="predicted"/>
<dbReference type="AlphaFoldDB" id="A0A0P0RHH8"/>
<accession>A0A0P0RHH8</accession>
<evidence type="ECO:0000313" key="1">
    <source>
        <dbReference type="EMBL" id="ALL68024.1"/>
    </source>
</evidence>
<evidence type="ECO:0000313" key="2">
    <source>
        <dbReference type="Proteomes" id="UP000019146"/>
    </source>
</evidence>